<keyword evidence="1" id="KW-0732">Signal</keyword>
<gene>
    <name evidence="3" type="ORF">SAMN02799620_04830</name>
</gene>
<evidence type="ECO:0000259" key="2">
    <source>
        <dbReference type="Pfam" id="PF18702"/>
    </source>
</evidence>
<evidence type="ECO:0000256" key="1">
    <source>
        <dbReference type="SAM" id="SignalP"/>
    </source>
</evidence>
<dbReference type="InterPro" id="IPR041313">
    <property type="entry name" value="DUF5642"/>
</dbReference>
<evidence type="ECO:0000313" key="3">
    <source>
        <dbReference type="EMBL" id="SCX29591.1"/>
    </source>
</evidence>
<feature type="chain" id="PRO_5038445756" description="DUF5642 domain-containing protein" evidence="1">
    <location>
        <begin position="23"/>
        <end position="220"/>
    </location>
</feature>
<organism evidence="3 4">
    <name type="scientific">Mycolicibacterium fluoranthenivorans</name>
    <dbReference type="NCBI Taxonomy" id="258505"/>
    <lineage>
        <taxon>Bacteria</taxon>
        <taxon>Bacillati</taxon>
        <taxon>Actinomycetota</taxon>
        <taxon>Actinomycetes</taxon>
        <taxon>Mycobacteriales</taxon>
        <taxon>Mycobacteriaceae</taxon>
        <taxon>Mycolicibacterium</taxon>
    </lineage>
</organism>
<dbReference type="EMBL" id="FMUB01000011">
    <property type="protein sequence ID" value="SCX29591.1"/>
    <property type="molecule type" value="Genomic_DNA"/>
</dbReference>
<dbReference type="STRING" id="1502745.SAMN02799620_04830"/>
<proteinExistence type="predicted"/>
<protein>
    <recommendedName>
        <fullName evidence="2">DUF5642 domain-containing protein</fullName>
    </recommendedName>
</protein>
<dbReference type="AlphaFoldDB" id="A0A1G4WVK7"/>
<dbReference type="RefSeq" id="WP_090362327.1">
    <property type="nucleotide sequence ID" value="NZ_FMUB01000011.1"/>
</dbReference>
<evidence type="ECO:0000313" key="4">
    <source>
        <dbReference type="Proteomes" id="UP000199707"/>
    </source>
</evidence>
<dbReference type="Pfam" id="PF18702">
    <property type="entry name" value="DUF5642"/>
    <property type="match status" value="1"/>
</dbReference>
<accession>A0A1G4WVK7</accession>
<name>A0A1G4WVK7_9MYCO</name>
<reference evidence="4" key="1">
    <citation type="submission" date="2016-10" db="EMBL/GenBank/DDBJ databases">
        <authorList>
            <person name="Varghese N."/>
            <person name="Submissions S."/>
        </authorList>
    </citation>
    <scope>NUCLEOTIDE SEQUENCE [LARGE SCALE GENOMIC DNA]</scope>
    <source>
        <strain evidence="4">UNC267MFSha1.1M11</strain>
    </source>
</reference>
<dbReference type="PROSITE" id="PS51257">
    <property type="entry name" value="PROKAR_LIPOPROTEIN"/>
    <property type="match status" value="1"/>
</dbReference>
<dbReference type="Proteomes" id="UP000199707">
    <property type="component" value="Unassembled WGS sequence"/>
</dbReference>
<feature type="signal peptide" evidence="1">
    <location>
        <begin position="1"/>
        <end position="22"/>
    </location>
</feature>
<feature type="domain" description="DUF5642" evidence="2">
    <location>
        <begin position="29"/>
        <end position="218"/>
    </location>
</feature>
<sequence>MLTPRAAALVACAAALTACSTAPPASPPNIARVADVKSQFGPEFHVSTVAPAGIDPKALSGQPVPPGVTIEPPDCAKFANGISVPAGLHGNMAATTAEGKGNRFIAIAVETSEPIPFADPGPACKLVSYTGPGVRGQVEVVDSPHIDGVRVLGTHRVVQTAMPGGPPRIGELFNYVASFDTFLVMVTANPLVVPDKPPAPVDVQKATDLLTAAVAAVRGN</sequence>